<dbReference type="EMBL" id="VMGK01000018">
    <property type="protein sequence ID" value="TSC92652.1"/>
    <property type="molecule type" value="Genomic_DNA"/>
</dbReference>
<proteinExistence type="predicted"/>
<name>A0A554LIG6_9BACT</name>
<organism evidence="1 2">
    <name type="scientific">Candidatus Berkelbacteria bacterium Licking1014_7</name>
    <dbReference type="NCBI Taxonomy" id="2017147"/>
    <lineage>
        <taxon>Bacteria</taxon>
        <taxon>Candidatus Berkelbacteria</taxon>
    </lineage>
</organism>
<sequence>MIIVDSKQAKKLELDRKTLELRRASKFFIPALTPAHNWLRNKSKIYYNLHWYFQRGRTDLGDLFFFFMMIVVII</sequence>
<reference evidence="1 2" key="1">
    <citation type="submission" date="2017-07" db="EMBL/GenBank/DDBJ databases">
        <title>Mechanisms for carbon and nitrogen cycling indicate functional differentiation within the Candidate Phyla Radiation.</title>
        <authorList>
            <person name="Danczak R.E."/>
            <person name="Johnston M.D."/>
            <person name="Kenah C."/>
            <person name="Slattery M."/>
            <person name="Wrighton K.C."/>
            <person name="Wilkins M.J."/>
        </authorList>
    </citation>
    <scope>NUCLEOTIDE SEQUENCE [LARGE SCALE GENOMIC DNA]</scope>
    <source>
        <strain evidence="1">Licking1014_7</strain>
    </source>
</reference>
<evidence type="ECO:0000313" key="1">
    <source>
        <dbReference type="EMBL" id="TSC92652.1"/>
    </source>
</evidence>
<dbReference type="AlphaFoldDB" id="A0A554LIG6"/>
<gene>
    <name evidence="1" type="ORF">CEN89_582</name>
</gene>
<dbReference type="Proteomes" id="UP000315689">
    <property type="component" value="Unassembled WGS sequence"/>
</dbReference>
<protein>
    <submittedName>
        <fullName evidence="1">Uncharacterized protein</fullName>
    </submittedName>
</protein>
<comment type="caution">
    <text evidence="1">The sequence shown here is derived from an EMBL/GenBank/DDBJ whole genome shotgun (WGS) entry which is preliminary data.</text>
</comment>
<accession>A0A554LIG6</accession>
<evidence type="ECO:0000313" key="2">
    <source>
        <dbReference type="Proteomes" id="UP000315689"/>
    </source>
</evidence>